<comment type="caution">
    <text evidence="1">The sequence shown here is derived from an EMBL/GenBank/DDBJ whole genome shotgun (WGS) entry which is preliminary data.</text>
</comment>
<dbReference type="Proteomes" id="UP001156703">
    <property type="component" value="Unassembled WGS sequence"/>
</dbReference>
<keyword evidence="2" id="KW-1185">Reference proteome</keyword>
<evidence type="ECO:0000313" key="1">
    <source>
        <dbReference type="EMBL" id="GLR48157.1"/>
    </source>
</evidence>
<dbReference type="EMBL" id="BSOO01000019">
    <property type="protein sequence ID" value="GLR48157.1"/>
    <property type="molecule type" value="Genomic_DNA"/>
</dbReference>
<name>A0ABQ5ZC21_9SPHN</name>
<proteinExistence type="predicted"/>
<organism evidence="1 2">
    <name type="scientific">Sphingomonas astaxanthinifaciens DSM 22298</name>
    <dbReference type="NCBI Taxonomy" id="1123267"/>
    <lineage>
        <taxon>Bacteria</taxon>
        <taxon>Pseudomonadati</taxon>
        <taxon>Pseudomonadota</taxon>
        <taxon>Alphaproteobacteria</taxon>
        <taxon>Sphingomonadales</taxon>
        <taxon>Sphingomonadaceae</taxon>
        <taxon>Sphingomonas</taxon>
    </lineage>
</organism>
<sequence length="57" mass="6296">MAQAAQEPGGVNRAEALRAALLHAREALRILDEADSHSMAALRCQWLVDEILSQLER</sequence>
<reference evidence="2" key="1">
    <citation type="journal article" date="2019" name="Int. J. Syst. Evol. Microbiol.">
        <title>The Global Catalogue of Microorganisms (GCM) 10K type strain sequencing project: providing services to taxonomists for standard genome sequencing and annotation.</title>
        <authorList>
            <consortium name="The Broad Institute Genomics Platform"/>
            <consortium name="The Broad Institute Genome Sequencing Center for Infectious Disease"/>
            <person name="Wu L."/>
            <person name="Ma J."/>
        </authorList>
    </citation>
    <scope>NUCLEOTIDE SEQUENCE [LARGE SCALE GENOMIC DNA]</scope>
    <source>
        <strain evidence="2">NBRC 102146</strain>
    </source>
</reference>
<protein>
    <submittedName>
        <fullName evidence="1">Uncharacterized protein</fullName>
    </submittedName>
</protein>
<accession>A0ABQ5ZC21</accession>
<gene>
    <name evidence="1" type="ORF">GCM10007925_18700</name>
</gene>
<evidence type="ECO:0000313" key="2">
    <source>
        <dbReference type="Proteomes" id="UP001156703"/>
    </source>
</evidence>